<evidence type="ECO:0000313" key="2">
    <source>
        <dbReference type="EMBL" id="EPS64960.1"/>
    </source>
</evidence>
<sequence length="66" mass="7262">MAPLSNKLVSSIAFKAAGDVFHELILNTPRRFAEVTPAKVTSCQFSEGTQESNGSIIEVEYFLEKN</sequence>
<proteinExistence type="predicted"/>
<comment type="caution">
    <text evidence="2">The sequence shown here is derived from an EMBL/GenBank/DDBJ whole genome shotgun (WGS) entry which is preliminary data.</text>
</comment>
<protein>
    <recommendedName>
        <fullName evidence="1">Bet v I/Major latex protein domain-containing protein</fullName>
    </recommendedName>
</protein>
<accession>S8CDN8</accession>
<gene>
    <name evidence="2" type="ORF">M569_09821</name>
</gene>
<dbReference type="Gene3D" id="3.30.530.20">
    <property type="match status" value="1"/>
</dbReference>
<dbReference type="GO" id="GO:0006952">
    <property type="term" value="P:defense response"/>
    <property type="evidence" value="ECO:0007669"/>
    <property type="project" value="InterPro"/>
</dbReference>
<dbReference type="AlphaFoldDB" id="S8CDN8"/>
<evidence type="ECO:0000259" key="1">
    <source>
        <dbReference type="Pfam" id="PF00407"/>
    </source>
</evidence>
<dbReference type="EMBL" id="AUSU01004506">
    <property type="protein sequence ID" value="EPS64960.1"/>
    <property type="molecule type" value="Genomic_DNA"/>
</dbReference>
<dbReference type="Proteomes" id="UP000015453">
    <property type="component" value="Unassembled WGS sequence"/>
</dbReference>
<reference evidence="2 3" key="1">
    <citation type="journal article" date="2013" name="BMC Genomics">
        <title>The miniature genome of a carnivorous plant Genlisea aurea contains a low number of genes and short non-coding sequences.</title>
        <authorList>
            <person name="Leushkin E.V."/>
            <person name="Sutormin R.A."/>
            <person name="Nabieva E.R."/>
            <person name="Penin A.A."/>
            <person name="Kondrashov A.S."/>
            <person name="Logacheva M.D."/>
        </authorList>
    </citation>
    <scope>NUCLEOTIDE SEQUENCE [LARGE SCALE GENOMIC DNA]</scope>
</reference>
<organism evidence="2 3">
    <name type="scientific">Genlisea aurea</name>
    <dbReference type="NCBI Taxonomy" id="192259"/>
    <lineage>
        <taxon>Eukaryota</taxon>
        <taxon>Viridiplantae</taxon>
        <taxon>Streptophyta</taxon>
        <taxon>Embryophyta</taxon>
        <taxon>Tracheophyta</taxon>
        <taxon>Spermatophyta</taxon>
        <taxon>Magnoliopsida</taxon>
        <taxon>eudicotyledons</taxon>
        <taxon>Gunneridae</taxon>
        <taxon>Pentapetalae</taxon>
        <taxon>asterids</taxon>
        <taxon>lamiids</taxon>
        <taxon>Lamiales</taxon>
        <taxon>Lentibulariaceae</taxon>
        <taxon>Genlisea</taxon>
    </lineage>
</organism>
<dbReference type="InterPro" id="IPR000916">
    <property type="entry name" value="Bet_v_I/MLP"/>
</dbReference>
<dbReference type="Pfam" id="PF00407">
    <property type="entry name" value="Bet_v_1"/>
    <property type="match status" value="1"/>
</dbReference>
<name>S8CDN8_9LAMI</name>
<dbReference type="InterPro" id="IPR023393">
    <property type="entry name" value="START-like_dom_sf"/>
</dbReference>
<keyword evidence="3" id="KW-1185">Reference proteome</keyword>
<feature type="domain" description="Bet v I/Major latex protein" evidence="1">
    <location>
        <begin position="5"/>
        <end position="63"/>
    </location>
</feature>
<evidence type="ECO:0000313" key="3">
    <source>
        <dbReference type="Proteomes" id="UP000015453"/>
    </source>
</evidence>